<sequence length="142" mass="16637">ESATGSWWSNRAFKNVMLSTQPTGLHGIHSLSILRLERLGGLSQLCSRSYHCKVARMQQSFIQRRRHLYDQMKVHLEGEVEPVSYTKQMLGWEKASRPPQAVREYLAKRRIGAPITQEDRQFMWFQNGKRNFAPMFLDQMKP</sequence>
<evidence type="ECO:0000313" key="1">
    <source>
        <dbReference type="EMBL" id="KAF4677854.1"/>
    </source>
</evidence>
<accession>A0A7J6N2H5</accession>
<dbReference type="EMBL" id="JABANM010038242">
    <property type="protein sequence ID" value="KAF4677854.1"/>
    <property type="molecule type" value="Genomic_DNA"/>
</dbReference>
<protein>
    <submittedName>
        <fullName evidence="1">(ABC) transporter</fullName>
    </submittedName>
</protein>
<dbReference type="Proteomes" id="UP000574390">
    <property type="component" value="Unassembled WGS sequence"/>
</dbReference>
<organism evidence="1 2">
    <name type="scientific">Perkinsus olseni</name>
    <name type="common">Perkinsus atlanticus</name>
    <dbReference type="NCBI Taxonomy" id="32597"/>
    <lineage>
        <taxon>Eukaryota</taxon>
        <taxon>Sar</taxon>
        <taxon>Alveolata</taxon>
        <taxon>Perkinsozoa</taxon>
        <taxon>Perkinsea</taxon>
        <taxon>Perkinsida</taxon>
        <taxon>Perkinsidae</taxon>
        <taxon>Perkinsus</taxon>
    </lineage>
</organism>
<gene>
    <name evidence="1" type="primary">ABCB2_24</name>
    <name evidence="1" type="ORF">FOZ62_012621</name>
</gene>
<feature type="non-terminal residue" evidence="1">
    <location>
        <position position="142"/>
    </location>
</feature>
<proteinExistence type="predicted"/>
<name>A0A7J6N2H5_PEROL</name>
<reference evidence="1 2" key="1">
    <citation type="submission" date="2020-04" db="EMBL/GenBank/DDBJ databases">
        <title>Perkinsus olseni comparative genomics.</title>
        <authorList>
            <person name="Bogema D.R."/>
        </authorList>
    </citation>
    <scope>NUCLEOTIDE SEQUENCE [LARGE SCALE GENOMIC DNA]</scope>
    <source>
        <strain evidence="1">ATCC PRA-205</strain>
    </source>
</reference>
<dbReference type="AlphaFoldDB" id="A0A7J6N2H5"/>
<comment type="caution">
    <text evidence="1">The sequence shown here is derived from an EMBL/GenBank/DDBJ whole genome shotgun (WGS) entry which is preliminary data.</text>
</comment>
<feature type="non-terminal residue" evidence="1">
    <location>
        <position position="1"/>
    </location>
</feature>
<evidence type="ECO:0000313" key="2">
    <source>
        <dbReference type="Proteomes" id="UP000574390"/>
    </source>
</evidence>